<dbReference type="EMBL" id="JAACXV010000271">
    <property type="protein sequence ID" value="KAF7280879.1"/>
    <property type="molecule type" value="Genomic_DNA"/>
</dbReference>
<comment type="caution">
    <text evidence="1">The sequence shown here is derived from an EMBL/GenBank/DDBJ whole genome shotgun (WGS) entry which is preliminary data.</text>
</comment>
<evidence type="ECO:0008006" key="3">
    <source>
        <dbReference type="Google" id="ProtNLM"/>
    </source>
</evidence>
<evidence type="ECO:0000313" key="2">
    <source>
        <dbReference type="Proteomes" id="UP000625711"/>
    </source>
</evidence>
<protein>
    <recommendedName>
        <fullName evidence="3">Transposase</fullName>
    </recommendedName>
</protein>
<sequence>MSTENAECSGCTKEMIKRNKPEFLRRYMTMDETWLHHFTLKFNRQPSEWTAHDELAPELEKGKTTNSDYIT</sequence>
<dbReference type="Proteomes" id="UP000625711">
    <property type="component" value="Unassembled WGS sequence"/>
</dbReference>
<dbReference type="OrthoDB" id="616263at2759"/>
<accession>A0A834IJC1</accession>
<organism evidence="1 2">
    <name type="scientific">Rhynchophorus ferrugineus</name>
    <name type="common">Red palm weevil</name>
    <name type="synonym">Curculio ferrugineus</name>
    <dbReference type="NCBI Taxonomy" id="354439"/>
    <lineage>
        <taxon>Eukaryota</taxon>
        <taxon>Metazoa</taxon>
        <taxon>Ecdysozoa</taxon>
        <taxon>Arthropoda</taxon>
        <taxon>Hexapoda</taxon>
        <taxon>Insecta</taxon>
        <taxon>Pterygota</taxon>
        <taxon>Neoptera</taxon>
        <taxon>Endopterygota</taxon>
        <taxon>Coleoptera</taxon>
        <taxon>Polyphaga</taxon>
        <taxon>Cucujiformia</taxon>
        <taxon>Curculionidae</taxon>
        <taxon>Dryophthorinae</taxon>
        <taxon>Rhynchophorus</taxon>
    </lineage>
</organism>
<proteinExistence type="predicted"/>
<keyword evidence="2" id="KW-1185">Reference proteome</keyword>
<reference evidence="1" key="1">
    <citation type="submission" date="2020-08" db="EMBL/GenBank/DDBJ databases">
        <title>Genome sequencing and assembly of the red palm weevil Rhynchophorus ferrugineus.</title>
        <authorList>
            <person name="Dias G.B."/>
            <person name="Bergman C.M."/>
            <person name="Manee M."/>
        </authorList>
    </citation>
    <scope>NUCLEOTIDE SEQUENCE</scope>
    <source>
        <strain evidence="1">AA-2017</strain>
        <tissue evidence="1">Whole larva</tissue>
    </source>
</reference>
<gene>
    <name evidence="1" type="ORF">GWI33_005428</name>
</gene>
<evidence type="ECO:0000313" key="1">
    <source>
        <dbReference type="EMBL" id="KAF7280879.1"/>
    </source>
</evidence>
<name>A0A834IJC1_RHYFE</name>
<dbReference type="AlphaFoldDB" id="A0A834IJC1"/>